<gene>
    <name evidence="2" type="ORF">HNR73_001392</name>
</gene>
<evidence type="ECO:0000313" key="3">
    <source>
        <dbReference type="Proteomes" id="UP000548476"/>
    </source>
</evidence>
<protein>
    <submittedName>
        <fullName evidence="2">Uncharacterized protein</fullName>
    </submittedName>
</protein>
<keyword evidence="1" id="KW-0812">Transmembrane</keyword>
<reference evidence="2 3" key="1">
    <citation type="submission" date="2020-08" db="EMBL/GenBank/DDBJ databases">
        <title>Genomic Encyclopedia of Type Strains, Phase IV (KMG-IV): sequencing the most valuable type-strain genomes for metagenomic binning, comparative biology and taxonomic classification.</title>
        <authorList>
            <person name="Goeker M."/>
        </authorList>
    </citation>
    <scope>NUCLEOTIDE SEQUENCE [LARGE SCALE GENOMIC DNA]</scope>
    <source>
        <strain evidence="2 3">YIM 65646</strain>
    </source>
</reference>
<dbReference type="EMBL" id="JACHGT010000003">
    <property type="protein sequence ID" value="MBB6033542.1"/>
    <property type="molecule type" value="Genomic_DNA"/>
</dbReference>
<keyword evidence="1" id="KW-0472">Membrane</keyword>
<evidence type="ECO:0000313" key="2">
    <source>
        <dbReference type="EMBL" id="MBB6033542.1"/>
    </source>
</evidence>
<feature type="transmembrane region" description="Helical" evidence="1">
    <location>
        <begin position="115"/>
        <end position="137"/>
    </location>
</feature>
<dbReference type="Proteomes" id="UP000548476">
    <property type="component" value="Unassembled WGS sequence"/>
</dbReference>
<accession>A0A841FJ15</accession>
<sequence length="153" mass="17160">MEPGFWRLPFTAVTWRRWAYVITGGLLAPLLLLPMLAGLGAGVERARSRWVRDDEPLPRPGWRRGALYAVVNLPLSLGLGLFFAYLTTLWFYWVAYPVLFWNADLSEGTWGGPTWIGAVSLHVAPAPIMLFAGPWLLRHAARLHAALVRRVLG</sequence>
<evidence type="ECO:0000256" key="1">
    <source>
        <dbReference type="SAM" id="Phobius"/>
    </source>
</evidence>
<comment type="caution">
    <text evidence="2">The sequence shown here is derived from an EMBL/GenBank/DDBJ whole genome shotgun (WGS) entry which is preliminary data.</text>
</comment>
<feature type="transmembrane region" description="Helical" evidence="1">
    <location>
        <begin position="65"/>
        <end position="95"/>
    </location>
</feature>
<keyword evidence="3" id="KW-1185">Reference proteome</keyword>
<dbReference type="RefSeq" id="WP_184786449.1">
    <property type="nucleotide sequence ID" value="NZ_BONT01000014.1"/>
</dbReference>
<keyword evidence="1" id="KW-1133">Transmembrane helix</keyword>
<dbReference type="AlphaFoldDB" id="A0A841FJ15"/>
<name>A0A841FJ15_9ACTN</name>
<proteinExistence type="predicted"/>
<feature type="transmembrane region" description="Helical" evidence="1">
    <location>
        <begin position="20"/>
        <end position="44"/>
    </location>
</feature>
<organism evidence="2 3">
    <name type="scientific">Phytomonospora endophytica</name>
    <dbReference type="NCBI Taxonomy" id="714109"/>
    <lineage>
        <taxon>Bacteria</taxon>
        <taxon>Bacillati</taxon>
        <taxon>Actinomycetota</taxon>
        <taxon>Actinomycetes</taxon>
        <taxon>Micromonosporales</taxon>
        <taxon>Micromonosporaceae</taxon>
        <taxon>Phytomonospora</taxon>
    </lineage>
</organism>